<dbReference type="AlphaFoldDB" id="A0A5C0VJF6"/>
<proteinExistence type="predicted"/>
<organism evidence="1 2">
    <name type="scientific">Pedobacter aquae</name>
    <dbReference type="NCBI Taxonomy" id="2605747"/>
    <lineage>
        <taxon>Bacteria</taxon>
        <taxon>Pseudomonadati</taxon>
        <taxon>Bacteroidota</taxon>
        <taxon>Sphingobacteriia</taxon>
        <taxon>Sphingobacteriales</taxon>
        <taxon>Sphingobacteriaceae</taxon>
        <taxon>Pedobacter</taxon>
    </lineage>
</organism>
<evidence type="ECO:0000313" key="1">
    <source>
        <dbReference type="EMBL" id="QEK51962.1"/>
    </source>
</evidence>
<evidence type="ECO:0000313" key="2">
    <source>
        <dbReference type="Proteomes" id="UP000323653"/>
    </source>
</evidence>
<sequence length="82" mass="9564">MTISAIRIKLQEYIKVADEKKVKAIFALLEDDIVKDFNWWEDKDLVKDFEDRVKKCKNGTNKAFSLEEIDADIEKIKANTIS</sequence>
<dbReference type="Proteomes" id="UP000323653">
    <property type="component" value="Chromosome"/>
</dbReference>
<dbReference type="EMBL" id="CP043329">
    <property type="protein sequence ID" value="QEK51962.1"/>
    <property type="molecule type" value="Genomic_DNA"/>
</dbReference>
<accession>A0A5C0VJF6</accession>
<dbReference type="RefSeq" id="WP_026902966.1">
    <property type="nucleotide sequence ID" value="NZ_CP043329.1"/>
</dbReference>
<gene>
    <name evidence="1" type="ORF">FYC62_10095</name>
</gene>
<name>A0A5C0VJF6_9SPHI</name>
<dbReference type="KEGG" id="pej:FYC62_10095"/>
<reference evidence="1 2" key="1">
    <citation type="submission" date="2019-08" db="EMBL/GenBank/DDBJ databases">
        <title>Pedobacter sp. nov., isolated from Han river, South Korea.</title>
        <authorList>
            <person name="Lee D.-H."/>
            <person name="Kim Y.-S."/>
            <person name="Hwang E.-M."/>
            <person name="Le Tran T.C."/>
            <person name="Cha C.-J."/>
        </authorList>
    </citation>
    <scope>NUCLEOTIDE SEQUENCE [LARGE SCALE GENOMIC DNA]</scope>
    <source>
        <strain evidence="1 2">CJ43</strain>
    </source>
</reference>
<protein>
    <submittedName>
        <fullName evidence="1">Uncharacterized protein</fullName>
    </submittedName>
</protein>
<keyword evidence="2" id="KW-1185">Reference proteome</keyword>